<gene>
    <name evidence="6" type="ORF">NM961_09230</name>
</gene>
<keyword evidence="3" id="KW-0418">Kinase</keyword>
<feature type="domain" description="HipA N-terminal subdomain 1" evidence="5">
    <location>
        <begin position="13"/>
        <end position="111"/>
    </location>
</feature>
<evidence type="ECO:0000256" key="1">
    <source>
        <dbReference type="ARBA" id="ARBA00010164"/>
    </source>
</evidence>
<dbReference type="Pfam" id="PF07804">
    <property type="entry name" value="HipA_C"/>
    <property type="match status" value="1"/>
</dbReference>
<keyword evidence="7" id="KW-1185">Reference proteome</keyword>
<dbReference type="InterPro" id="IPR012893">
    <property type="entry name" value="HipA-like_C"/>
</dbReference>
<evidence type="ECO:0000256" key="2">
    <source>
        <dbReference type="ARBA" id="ARBA00022679"/>
    </source>
</evidence>
<dbReference type="InterPro" id="IPR052028">
    <property type="entry name" value="HipA_Ser/Thr_kinase"/>
</dbReference>
<evidence type="ECO:0000313" key="7">
    <source>
        <dbReference type="Proteomes" id="UP001165498"/>
    </source>
</evidence>
<dbReference type="Pfam" id="PF13657">
    <property type="entry name" value="Couple_hipA"/>
    <property type="match status" value="1"/>
</dbReference>
<organism evidence="6 7">
    <name type="scientific">Tahibacter harae</name>
    <dbReference type="NCBI Taxonomy" id="2963937"/>
    <lineage>
        <taxon>Bacteria</taxon>
        <taxon>Pseudomonadati</taxon>
        <taxon>Pseudomonadota</taxon>
        <taxon>Gammaproteobacteria</taxon>
        <taxon>Lysobacterales</taxon>
        <taxon>Rhodanobacteraceae</taxon>
        <taxon>Tahibacter</taxon>
    </lineage>
</organism>
<keyword evidence="2" id="KW-0808">Transferase</keyword>
<reference evidence="6" key="1">
    <citation type="submission" date="2022-07" db="EMBL/GenBank/DDBJ databases">
        <title>Tahibacter sp., a new gammaproteobacterium isolated from the silt sample collected at pig farm.</title>
        <authorList>
            <person name="Chen H."/>
        </authorList>
    </citation>
    <scope>NUCLEOTIDE SEQUENCE</scope>
    <source>
        <strain evidence="6">P2K</strain>
    </source>
</reference>
<comment type="caution">
    <text evidence="6">The sequence shown here is derived from an EMBL/GenBank/DDBJ whole genome shotgun (WGS) entry which is preliminary data.</text>
</comment>
<name>A0ABT1QRI2_9GAMM</name>
<proteinExistence type="inferred from homology"/>
<evidence type="ECO:0000256" key="3">
    <source>
        <dbReference type="ARBA" id="ARBA00022777"/>
    </source>
</evidence>
<protein>
    <submittedName>
        <fullName evidence="6">Type II toxin-antitoxin system HipA family toxin</fullName>
    </submittedName>
</protein>
<dbReference type="Proteomes" id="UP001165498">
    <property type="component" value="Unassembled WGS sequence"/>
</dbReference>
<feature type="domain" description="HipA-like C-terminal" evidence="4">
    <location>
        <begin position="154"/>
        <end position="367"/>
    </location>
</feature>
<accession>A0ABT1QRI2</accession>
<dbReference type="InterPro" id="IPR017508">
    <property type="entry name" value="HipA_N1"/>
</dbReference>
<sequence length="404" mass="44477">MKKLQVRYCGWGEDWPLGTLAETRDTLLFEYSPEALAQGLELSPYSLSLRSQSFADFPRFQQRLPGLIADALPDGWGMLLMDRLFRQHGIAATALSRLAFIGTRAMGALSFVPAQEWEAPAEELDLLALARESQAVLAGEGSADLLALALAGGSPQGARPKALLQVDPASGAVAQTGFAGSQPWLVKFQARGEHKEVCAVEHCYAALARACGIEMPQTAYFDLAPRQAAFGIARFDREAGLRVPMHSVAGLLQLDFRLPALDYTSFLRATRLLTRDEREVAKAYARAVFNVIFHNRDDHAKNFAYRLGRDRRWRLAPGYDLTYSEGPGGQHQTDICGVATQVSREHLFELARQGGVERQFAEETLELQLEQAGRFRAQAADHAIRAATVRQIARAIEANRLGLA</sequence>
<evidence type="ECO:0000313" key="6">
    <source>
        <dbReference type="EMBL" id="MCQ4164889.1"/>
    </source>
</evidence>
<comment type="similarity">
    <text evidence="1">Belongs to the HipA Ser/Thr kinase family.</text>
</comment>
<evidence type="ECO:0000259" key="4">
    <source>
        <dbReference type="Pfam" id="PF07804"/>
    </source>
</evidence>
<dbReference type="PANTHER" id="PTHR37419:SF8">
    <property type="entry name" value="TOXIN YJJJ"/>
    <property type="match status" value="1"/>
</dbReference>
<dbReference type="EMBL" id="JANFQO010000007">
    <property type="protein sequence ID" value="MCQ4164889.1"/>
    <property type="molecule type" value="Genomic_DNA"/>
</dbReference>
<evidence type="ECO:0000259" key="5">
    <source>
        <dbReference type="Pfam" id="PF13657"/>
    </source>
</evidence>
<dbReference type="RefSeq" id="WP_255913878.1">
    <property type="nucleotide sequence ID" value="NZ_JANFQO010000007.1"/>
</dbReference>
<dbReference type="PANTHER" id="PTHR37419">
    <property type="entry name" value="SERINE/THREONINE-PROTEIN KINASE TOXIN HIPA"/>
    <property type="match status" value="1"/>
</dbReference>